<name>A0ACD4C4W6_9BACI</name>
<dbReference type="EMBL" id="CP104558">
    <property type="protein sequence ID" value="UXH43600.1"/>
    <property type="molecule type" value="Genomic_DNA"/>
</dbReference>
<evidence type="ECO:0000313" key="1">
    <source>
        <dbReference type="EMBL" id="UXH43600.1"/>
    </source>
</evidence>
<evidence type="ECO:0000313" key="2">
    <source>
        <dbReference type="Proteomes" id="UP001064027"/>
    </source>
</evidence>
<gene>
    <name evidence="1" type="ORF">N5C46_18325</name>
</gene>
<dbReference type="Proteomes" id="UP001064027">
    <property type="component" value="Chromosome"/>
</dbReference>
<accession>A0ACD4C4W6</accession>
<reference evidence="1" key="1">
    <citation type="submission" date="2022-09" db="EMBL/GenBank/DDBJ databases">
        <title>Complete genome sequence of Rossellomorea vietnamensis strain RL-WG62, a newly isolated PGPR with the potential for plant salinity stress alleviation.</title>
        <authorList>
            <person name="Ren L."/>
            <person name="Wang G."/>
            <person name="Hu H."/>
        </authorList>
    </citation>
    <scope>NUCLEOTIDE SEQUENCE</scope>
    <source>
        <strain evidence="1">RL-WG62</strain>
    </source>
</reference>
<keyword evidence="2" id="KW-1185">Reference proteome</keyword>
<proteinExistence type="predicted"/>
<organism evidence="1 2">
    <name type="scientific">Rossellomorea vietnamensis</name>
    <dbReference type="NCBI Taxonomy" id="218284"/>
    <lineage>
        <taxon>Bacteria</taxon>
        <taxon>Bacillati</taxon>
        <taxon>Bacillota</taxon>
        <taxon>Bacilli</taxon>
        <taxon>Bacillales</taxon>
        <taxon>Bacillaceae</taxon>
        <taxon>Rossellomorea</taxon>
    </lineage>
</organism>
<sequence>MKKSMKKILPLAVVSSLALGSVIGMNQDNTEAKAKESKNGKAKNVIFMIGDGMGVPYTTALRYMNDNPDTMEMEKTAFDPYLVGLQTTYPEDEKENVTDSAAAATAMSGGVKTYNNAIAVDNDKSDVKTVLEQAKENNMSTGIVSTSEITHATPASYGAHEESRKSEDAIANDYYDEMINGKHKIDVMLGGGTDFFERDDRNIAEQFKKDGYSYVKSADELKKDKNDQILGLFAESGMDKMIDRDEKQPSLADMTTAALDRLKGDKDGFFLMVEGSQIDWAGHDNDVVGAMSEMRDFEQAFEKVRDFAKENGETLVIVTADHSTGGISIGSDGEYNWDPAPIQAAKHTPDYMAEQIVNGASVEETLADNIDLELTEEEIDSVKTAAEKGDQTEIDNAIEKIFDKRSGTGWTTDGHTGDDVPVYAYGPQKEKFAGLIDNTDQANMIFELLKNKGKIKDKK</sequence>
<protein>
    <submittedName>
        <fullName evidence="1">Alkaline phosphatase</fullName>
    </submittedName>
</protein>